<dbReference type="EMBL" id="JAGETZ010000002">
    <property type="protein sequence ID" value="MBO2008281.1"/>
    <property type="molecule type" value="Genomic_DNA"/>
</dbReference>
<evidence type="ECO:0000313" key="2">
    <source>
        <dbReference type="Proteomes" id="UP000664369"/>
    </source>
</evidence>
<accession>A0ABS3QAR0</accession>
<gene>
    <name evidence="1" type="ORF">J4E00_04405</name>
</gene>
<name>A0ABS3QAR0_9BACT</name>
<dbReference type="Proteomes" id="UP000664369">
    <property type="component" value="Unassembled WGS sequence"/>
</dbReference>
<protein>
    <submittedName>
        <fullName evidence="1">Uncharacterized protein</fullName>
    </submittedName>
</protein>
<keyword evidence="2" id="KW-1185">Reference proteome</keyword>
<reference evidence="1 2" key="1">
    <citation type="submission" date="2021-03" db="EMBL/GenBank/DDBJ databases">
        <authorList>
            <person name="Kim M.K."/>
        </authorList>
    </citation>
    <scope>NUCLEOTIDE SEQUENCE [LARGE SCALE GENOMIC DNA]</scope>
    <source>
        <strain evidence="1 2">BT442</strain>
    </source>
</reference>
<proteinExistence type="predicted"/>
<sequence length="409" mass="46212">MPDSRWFYLLLAAATGLQTSVRAQQMNYQPSRAILAQWQQDPEWSNYQNYAVQFSQIGDYVHTLAAQSAYEKGRKQSDTNIKFDPAYFARFHAVDAHRELLKRTANRQLVILNEAHYQPLNRVFTRSLVAGLYRQGFRYLCLEDLANGPGTDSGLNQRKYPVIGTGYYVIEPQYGDLERYALALGFTLVPYEHLPDAAPDPMARMVARETGQARNIQQILTKDPKAKIVVHCGYGHLVENLVGDGQFGFMGAFLKKYTGLDPFTIHQVDLLEHADATLDNPYRALMHATGPSVFVDSQGALFNSAQNPEKWDASVYFPPTTYQHGRPTWLRLGNNRRYFTLKAPQLTVGFPCLVRAYRAGEDVTQAIPADVIELQSAGEDRALMLDKGRFTLLVQDAQGRQQQLAIEVR</sequence>
<comment type="caution">
    <text evidence="1">The sequence shown here is derived from an EMBL/GenBank/DDBJ whole genome shotgun (WGS) entry which is preliminary data.</text>
</comment>
<evidence type="ECO:0000313" key="1">
    <source>
        <dbReference type="EMBL" id="MBO2008281.1"/>
    </source>
</evidence>
<organism evidence="1 2">
    <name type="scientific">Hymenobacter negativus</name>
    <dbReference type="NCBI Taxonomy" id="2795026"/>
    <lineage>
        <taxon>Bacteria</taxon>
        <taxon>Pseudomonadati</taxon>
        <taxon>Bacteroidota</taxon>
        <taxon>Cytophagia</taxon>
        <taxon>Cytophagales</taxon>
        <taxon>Hymenobacteraceae</taxon>
        <taxon>Hymenobacter</taxon>
    </lineage>
</organism>
<dbReference type="RefSeq" id="WP_208173825.1">
    <property type="nucleotide sequence ID" value="NZ_JAGETZ010000002.1"/>
</dbReference>